<dbReference type="STRING" id="118168.MC7420_1130"/>
<dbReference type="CDD" id="cd00229">
    <property type="entry name" value="SGNH_hydrolase"/>
    <property type="match status" value="1"/>
</dbReference>
<dbReference type="AlphaFoldDB" id="B4VXI7"/>
<accession>B4VXI7</accession>
<reference evidence="3 4" key="1">
    <citation type="submission" date="2008-07" db="EMBL/GenBank/DDBJ databases">
        <authorList>
            <person name="Tandeau de Marsac N."/>
            <person name="Ferriera S."/>
            <person name="Johnson J."/>
            <person name="Kravitz S."/>
            <person name="Beeson K."/>
            <person name="Sutton G."/>
            <person name="Rogers Y.-H."/>
            <person name="Friedman R."/>
            <person name="Frazier M."/>
            <person name="Venter J.C."/>
        </authorList>
    </citation>
    <scope>NUCLEOTIDE SEQUENCE [LARGE SCALE GENOMIC DNA]</scope>
    <source>
        <strain evidence="3 4">PCC 7420</strain>
    </source>
</reference>
<dbReference type="SUPFAM" id="SSF52266">
    <property type="entry name" value="SGNH hydrolase"/>
    <property type="match status" value="1"/>
</dbReference>
<organism evidence="3 4">
    <name type="scientific">Coleofasciculus chthonoplastes PCC 7420</name>
    <dbReference type="NCBI Taxonomy" id="118168"/>
    <lineage>
        <taxon>Bacteria</taxon>
        <taxon>Bacillati</taxon>
        <taxon>Cyanobacteriota</taxon>
        <taxon>Cyanophyceae</taxon>
        <taxon>Coleofasciculales</taxon>
        <taxon>Coleofasciculaceae</taxon>
        <taxon>Coleofasciculus</taxon>
    </lineage>
</organism>
<name>B4VXI7_9CYAN</name>
<dbReference type="InterPro" id="IPR036514">
    <property type="entry name" value="SGNH_hydro_sf"/>
</dbReference>
<sequence>MSIKGEDWVKALLIILGVLLGLVVIVEIGLRLFFGLGKPPIYIADEQIGYLLAPNQKTTRMGNRIAINAYSMRSDAITAERSPSTLRVLLLGDSIVNGGWWTDQDETLSAQLATQLTPFKSQNAFEQIEVLNASANSWGPRNELAYLQKFGTFNAQAVVLVINTDDLFATAPTPIPVGRDRNYPSHRPPLALIEAMNRFLPYESPPEMAAVRAEKGDRVGFNLDAIGHAYRLSQEAGAEFLLVMTPLLREIGEPGPRDYEIKARNRLKGFTEDQQIPYIDGLPLFNNAPTPETWYRDHIHLSPQGNQQVSEVIARSLERHLSIVKTTDK</sequence>
<dbReference type="Gene3D" id="3.40.50.1110">
    <property type="entry name" value="SGNH hydrolase"/>
    <property type="match status" value="1"/>
</dbReference>
<dbReference type="eggNOG" id="COG2755">
    <property type="taxonomic scope" value="Bacteria"/>
</dbReference>
<keyword evidence="4" id="KW-1185">Reference proteome</keyword>
<feature type="transmembrane region" description="Helical" evidence="1">
    <location>
        <begin position="12"/>
        <end position="34"/>
    </location>
</feature>
<dbReference type="InterPro" id="IPR013830">
    <property type="entry name" value="SGNH_hydro"/>
</dbReference>
<dbReference type="Pfam" id="PF13472">
    <property type="entry name" value="Lipase_GDSL_2"/>
    <property type="match status" value="1"/>
</dbReference>
<protein>
    <recommendedName>
        <fullName evidence="2">SGNH hydrolase-type esterase domain-containing protein</fullName>
    </recommendedName>
</protein>
<keyword evidence="1" id="KW-1133">Transmembrane helix</keyword>
<dbReference type="EMBL" id="DS989858">
    <property type="protein sequence ID" value="EDX73334.1"/>
    <property type="molecule type" value="Genomic_DNA"/>
</dbReference>
<gene>
    <name evidence="3" type="ORF">MC7420_1130</name>
</gene>
<evidence type="ECO:0000256" key="1">
    <source>
        <dbReference type="SAM" id="Phobius"/>
    </source>
</evidence>
<dbReference type="HOGENOM" id="CLU_843871_0_0_3"/>
<evidence type="ECO:0000313" key="3">
    <source>
        <dbReference type="EMBL" id="EDX73334.1"/>
    </source>
</evidence>
<feature type="domain" description="SGNH hydrolase-type esterase" evidence="2">
    <location>
        <begin position="90"/>
        <end position="307"/>
    </location>
</feature>
<keyword evidence="1" id="KW-0472">Membrane</keyword>
<dbReference type="Proteomes" id="UP000003835">
    <property type="component" value="Unassembled WGS sequence"/>
</dbReference>
<keyword evidence="1" id="KW-0812">Transmembrane</keyword>
<evidence type="ECO:0000259" key="2">
    <source>
        <dbReference type="Pfam" id="PF13472"/>
    </source>
</evidence>
<proteinExistence type="predicted"/>
<dbReference type="RefSeq" id="WP_006103389.1">
    <property type="nucleotide sequence ID" value="NZ_DS989858.1"/>
</dbReference>
<evidence type="ECO:0000313" key="4">
    <source>
        <dbReference type="Proteomes" id="UP000003835"/>
    </source>
</evidence>